<sequence>MVSEAKRVSRAWGAALETAVKGCGRASRNVPWRRGLCTEGLQSLWSHAGQVPVSYGISIDDDAEIILGRAHVELQVGANKAAMARNSDDAKKTLSHLKRAPINEPLEARTTVQRRCARQPPDCSRISPYSAGRAGCLQVHRRGKATPGKGMRGRKCHCSSPNSMLERARKSRNKLQPFIEHTRPITGGQWREGCWRNGSWLGHSEAPKVFQLGGLSHSGGGRRCEDRGEAHSPARTEVAPLLCEERRETETKYHLPARSLRVLKRTVIPELDRLECSPVLASLTLARACPSQVTTIRRPPHSFTLPSSHLSSFPLSFLPAAASVSNRHFCLIPISLPFSRPHSPPSPRPRFLACAAALNFHADSVTPSSVPPVCVGSAARFTQFGPADICTSAACDLPAIAPALALDRAACAAHCLPSPAPAIGHCQVPRQPAWIFGGTTLYIQPNSTVTTAYRLDVQLSPVLLAIISASHSFGRYQLRFCRYPGFGKRESLRPFFSQY</sequence>
<evidence type="ECO:0000313" key="2">
    <source>
        <dbReference type="Proteomes" id="UP000799755"/>
    </source>
</evidence>
<dbReference type="Proteomes" id="UP000799755">
    <property type="component" value="Unassembled WGS sequence"/>
</dbReference>
<gene>
    <name evidence="1" type="ORF">BDR25DRAFT_347899</name>
</gene>
<dbReference type="EMBL" id="MU003492">
    <property type="protein sequence ID" value="KAF2477562.1"/>
    <property type="molecule type" value="Genomic_DNA"/>
</dbReference>
<comment type="caution">
    <text evidence="1">The sequence shown here is derived from an EMBL/GenBank/DDBJ whole genome shotgun (WGS) entry which is preliminary data.</text>
</comment>
<protein>
    <submittedName>
        <fullName evidence="1">Uncharacterized protein</fullName>
    </submittedName>
</protein>
<reference evidence="1" key="1">
    <citation type="journal article" date="2020" name="Stud. Mycol.">
        <title>101 Dothideomycetes genomes: a test case for predicting lifestyles and emergence of pathogens.</title>
        <authorList>
            <person name="Haridas S."/>
            <person name="Albert R."/>
            <person name="Binder M."/>
            <person name="Bloem J."/>
            <person name="Labutti K."/>
            <person name="Salamov A."/>
            <person name="Andreopoulos B."/>
            <person name="Baker S."/>
            <person name="Barry K."/>
            <person name="Bills G."/>
            <person name="Bluhm B."/>
            <person name="Cannon C."/>
            <person name="Castanera R."/>
            <person name="Culley D."/>
            <person name="Daum C."/>
            <person name="Ezra D."/>
            <person name="Gonzalez J."/>
            <person name="Henrissat B."/>
            <person name="Kuo A."/>
            <person name="Liang C."/>
            <person name="Lipzen A."/>
            <person name="Lutzoni F."/>
            <person name="Magnuson J."/>
            <person name="Mondo S."/>
            <person name="Nolan M."/>
            <person name="Ohm R."/>
            <person name="Pangilinan J."/>
            <person name="Park H.-J."/>
            <person name="Ramirez L."/>
            <person name="Alfaro M."/>
            <person name="Sun H."/>
            <person name="Tritt A."/>
            <person name="Yoshinaga Y."/>
            <person name="Zwiers L.-H."/>
            <person name="Turgeon B."/>
            <person name="Goodwin S."/>
            <person name="Spatafora J."/>
            <person name="Crous P."/>
            <person name="Grigoriev I."/>
        </authorList>
    </citation>
    <scope>NUCLEOTIDE SEQUENCE</scope>
    <source>
        <strain evidence="1">ATCC 200398</strain>
    </source>
</reference>
<name>A0ACB6RGW1_9PLEO</name>
<accession>A0ACB6RGW1</accession>
<evidence type="ECO:0000313" key="1">
    <source>
        <dbReference type="EMBL" id="KAF2477562.1"/>
    </source>
</evidence>
<keyword evidence="2" id="KW-1185">Reference proteome</keyword>
<organism evidence="1 2">
    <name type="scientific">Lindgomyces ingoldianus</name>
    <dbReference type="NCBI Taxonomy" id="673940"/>
    <lineage>
        <taxon>Eukaryota</taxon>
        <taxon>Fungi</taxon>
        <taxon>Dikarya</taxon>
        <taxon>Ascomycota</taxon>
        <taxon>Pezizomycotina</taxon>
        <taxon>Dothideomycetes</taxon>
        <taxon>Pleosporomycetidae</taxon>
        <taxon>Pleosporales</taxon>
        <taxon>Lindgomycetaceae</taxon>
        <taxon>Lindgomyces</taxon>
    </lineage>
</organism>
<proteinExistence type="predicted"/>